<name>A0ABQ1DWC1_9FIRM</name>
<protein>
    <submittedName>
        <fullName evidence="2">Uncharacterized protein</fullName>
    </submittedName>
</protein>
<proteinExistence type="predicted"/>
<dbReference type="Proteomes" id="UP000620147">
    <property type="component" value="Unassembled WGS sequence"/>
</dbReference>
<evidence type="ECO:0000313" key="3">
    <source>
        <dbReference type="Proteomes" id="UP000620147"/>
    </source>
</evidence>
<keyword evidence="1" id="KW-1133">Transmembrane helix</keyword>
<comment type="caution">
    <text evidence="2">The sequence shown here is derived from an EMBL/GenBank/DDBJ whole genome shotgun (WGS) entry which is preliminary data.</text>
</comment>
<evidence type="ECO:0000313" key="2">
    <source>
        <dbReference type="EMBL" id="GFO87028.1"/>
    </source>
</evidence>
<evidence type="ECO:0000256" key="1">
    <source>
        <dbReference type="SAM" id="Phobius"/>
    </source>
</evidence>
<dbReference type="RefSeq" id="WP_117555125.1">
    <property type="nucleotide sequence ID" value="NZ_BLYJ01000002.1"/>
</dbReference>
<keyword evidence="1" id="KW-0812">Transmembrane</keyword>
<keyword evidence="3" id="KW-1185">Reference proteome</keyword>
<sequence length="78" mass="8406">MELLQFVFSSFWVWLGCVVLIVAAGEAVATAAAGFRQKRKVSVYHVGDVTRVEVENAGRADIPAAVKALNEQAAEVDE</sequence>
<organism evidence="2 3">
    <name type="scientific">Butyricicoccus faecihominis</name>
    <dbReference type="NCBI Taxonomy" id="1712515"/>
    <lineage>
        <taxon>Bacteria</taxon>
        <taxon>Bacillati</taxon>
        <taxon>Bacillota</taxon>
        <taxon>Clostridia</taxon>
        <taxon>Eubacteriales</taxon>
        <taxon>Butyricicoccaceae</taxon>
        <taxon>Butyricicoccus</taxon>
    </lineage>
</organism>
<dbReference type="EMBL" id="BLYJ01000002">
    <property type="protein sequence ID" value="GFO87028.1"/>
    <property type="molecule type" value="Genomic_DNA"/>
</dbReference>
<feature type="transmembrane region" description="Helical" evidence="1">
    <location>
        <begin position="12"/>
        <end position="35"/>
    </location>
</feature>
<reference evidence="2 3" key="1">
    <citation type="submission" date="2020-06" db="EMBL/GenBank/DDBJ databases">
        <title>Characterization of fructooligosaccharide metabolism and fructooligosaccharide-degrading enzymes in human commensal butyrate producers.</title>
        <authorList>
            <person name="Tanno H."/>
            <person name="Fujii T."/>
            <person name="Hirano K."/>
            <person name="Maeno S."/>
            <person name="Tonozuka T."/>
            <person name="Sakamoto M."/>
            <person name="Ohkuma M."/>
            <person name="Tochio T."/>
            <person name="Endo A."/>
        </authorList>
    </citation>
    <scope>NUCLEOTIDE SEQUENCE [LARGE SCALE GENOMIC DNA]</scope>
    <source>
        <strain evidence="2 3">JCM 31056</strain>
    </source>
</reference>
<keyword evidence="1" id="KW-0472">Membrane</keyword>
<gene>
    <name evidence="2" type="ORF">BUFA31_01920</name>
</gene>
<accession>A0ABQ1DWC1</accession>